<sequence>MPLVRIDALPTHDDSTLEALGDAVHQAMTGTIGFPEDDLFQVITSTGLLRHGTYPGIRAGTTASCSSASPCGPGAVMRRRRRCTRASRSWRRNGPGSSRATLVCVTENQPVDWSFGEGVAQYLE</sequence>
<dbReference type="PANTHER" id="PTHR38460">
    <property type="entry name" value="TAUTOMERASE YOLI-RELATED"/>
    <property type="match status" value="1"/>
</dbReference>
<keyword evidence="1" id="KW-0413">Isomerase</keyword>
<dbReference type="EMBL" id="JACCFK010000001">
    <property type="protein sequence ID" value="NYI90605.1"/>
    <property type="molecule type" value="Genomic_DNA"/>
</dbReference>
<evidence type="ECO:0000313" key="4">
    <source>
        <dbReference type="Proteomes" id="UP000549616"/>
    </source>
</evidence>
<evidence type="ECO:0000256" key="1">
    <source>
        <dbReference type="ARBA" id="ARBA00023235"/>
    </source>
</evidence>
<dbReference type="PANTHER" id="PTHR38460:SF1">
    <property type="entry name" value="TAUTOMERASE YOLI-RELATED"/>
    <property type="match status" value="1"/>
</dbReference>
<feature type="domain" description="4-oxalocrotonate tautomerase-like" evidence="2">
    <location>
        <begin position="2"/>
        <end position="43"/>
    </location>
</feature>
<evidence type="ECO:0000313" key="3">
    <source>
        <dbReference type="EMBL" id="NYI90605.1"/>
    </source>
</evidence>
<dbReference type="InterPro" id="IPR004370">
    <property type="entry name" value="4-OT-like_dom"/>
</dbReference>
<dbReference type="SUPFAM" id="SSF55331">
    <property type="entry name" value="Tautomerase/MIF"/>
    <property type="match status" value="1"/>
</dbReference>
<accession>A0A853B724</accession>
<name>A0A853B724_9PSEU</name>
<dbReference type="InterPro" id="IPR014347">
    <property type="entry name" value="Tautomerase/MIF_sf"/>
</dbReference>
<dbReference type="AlphaFoldDB" id="A0A853B724"/>
<gene>
    <name evidence="3" type="ORF">HNR02_003928</name>
</gene>
<keyword evidence="4" id="KW-1185">Reference proteome</keyword>
<protein>
    <recommendedName>
        <fullName evidence="2">4-oxalocrotonate tautomerase-like domain-containing protein</fullName>
    </recommendedName>
</protein>
<dbReference type="InterPro" id="IPR037479">
    <property type="entry name" value="Tauto_MSAD"/>
</dbReference>
<organism evidence="3 4">
    <name type="scientific">Amycolatopsis endophytica</name>
    <dbReference type="NCBI Taxonomy" id="860233"/>
    <lineage>
        <taxon>Bacteria</taxon>
        <taxon>Bacillati</taxon>
        <taxon>Actinomycetota</taxon>
        <taxon>Actinomycetes</taxon>
        <taxon>Pseudonocardiales</taxon>
        <taxon>Pseudonocardiaceae</taxon>
        <taxon>Amycolatopsis</taxon>
    </lineage>
</organism>
<evidence type="ECO:0000259" key="2">
    <source>
        <dbReference type="Pfam" id="PF01361"/>
    </source>
</evidence>
<dbReference type="Proteomes" id="UP000549616">
    <property type="component" value="Unassembled WGS sequence"/>
</dbReference>
<proteinExistence type="predicted"/>
<dbReference type="Pfam" id="PF01361">
    <property type="entry name" value="Tautomerase"/>
    <property type="match status" value="1"/>
</dbReference>
<dbReference type="GO" id="GO:0016853">
    <property type="term" value="F:isomerase activity"/>
    <property type="evidence" value="ECO:0007669"/>
    <property type="project" value="UniProtKB-KW"/>
</dbReference>
<comment type="caution">
    <text evidence="3">The sequence shown here is derived from an EMBL/GenBank/DDBJ whole genome shotgun (WGS) entry which is preliminary data.</text>
</comment>
<reference evidence="3 4" key="1">
    <citation type="submission" date="2020-07" db="EMBL/GenBank/DDBJ databases">
        <title>Sequencing the genomes of 1000 actinobacteria strains.</title>
        <authorList>
            <person name="Klenk H.-P."/>
        </authorList>
    </citation>
    <scope>NUCLEOTIDE SEQUENCE [LARGE SCALE GENOMIC DNA]</scope>
    <source>
        <strain evidence="3 4">DSM 104006</strain>
    </source>
</reference>
<dbReference type="Gene3D" id="3.30.429.10">
    <property type="entry name" value="Macrophage Migration Inhibitory Factor"/>
    <property type="match status" value="1"/>
</dbReference>